<dbReference type="InterPro" id="IPR013780">
    <property type="entry name" value="Glyco_hydro_b"/>
</dbReference>
<dbReference type="SUPFAM" id="SSF51011">
    <property type="entry name" value="Glycosyl hydrolase domain"/>
    <property type="match status" value="1"/>
</dbReference>
<gene>
    <name evidence="4" type="ORF">PROH_00045</name>
</gene>
<name>A0A0M2Q1R0_PROHO</name>
<evidence type="ECO:0000256" key="2">
    <source>
        <dbReference type="SAM" id="MobiDB-lite"/>
    </source>
</evidence>
<dbReference type="Gene3D" id="3.20.20.80">
    <property type="entry name" value="Glycosidases"/>
    <property type="match status" value="1"/>
</dbReference>
<dbReference type="Pfam" id="PF02806">
    <property type="entry name" value="Alpha-amylase_C"/>
    <property type="match status" value="1"/>
</dbReference>
<evidence type="ECO:0000259" key="3">
    <source>
        <dbReference type="SMART" id="SM00632"/>
    </source>
</evidence>
<dbReference type="RefSeq" id="WP_017713393.1">
    <property type="nucleotide sequence ID" value="NZ_KB235941.1"/>
</dbReference>
<dbReference type="GO" id="GO:0043169">
    <property type="term" value="F:cation binding"/>
    <property type="evidence" value="ECO:0007669"/>
    <property type="project" value="InterPro"/>
</dbReference>
<dbReference type="AlphaFoldDB" id="A0A0M2Q1R0"/>
<dbReference type="EMBL" id="AJTX02000002">
    <property type="protein sequence ID" value="KKJ00889.1"/>
    <property type="molecule type" value="Genomic_DNA"/>
</dbReference>
<accession>A0A0M2Q1R0</accession>
<dbReference type="OrthoDB" id="9805159at2"/>
<dbReference type="STRING" id="317619.GCA_000332315_03149"/>
<proteinExistence type="inferred from homology"/>
<feature type="compositionally biased region" description="Basic and acidic residues" evidence="2">
    <location>
        <begin position="52"/>
        <end position="69"/>
    </location>
</feature>
<dbReference type="SMART" id="SM00632">
    <property type="entry name" value="Aamy_C"/>
    <property type="match status" value="1"/>
</dbReference>
<dbReference type="InterPro" id="IPR006048">
    <property type="entry name" value="A-amylase/branching_C"/>
</dbReference>
<evidence type="ECO:0000256" key="1">
    <source>
        <dbReference type="ARBA" id="ARBA00008061"/>
    </source>
</evidence>
<feature type="region of interest" description="Disordered" evidence="2">
    <location>
        <begin position="47"/>
        <end position="72"/>
    </location>
</feature>
<keyword evidence="5" id="KW-1185">Reference proteome</keyword>
<sequence>MGAEPPFFEPADGGQSYGLATVFMLAWPYGTPRVTSGYDWDRRWQVDPGTGQRRDDHDWIGPPGDDRGRTLPVTRWWEGSGRRVAFGRGDRGFVVINGERDPWGAVLRTDLPPGRYDNWLATDPGSIVVDEGGVLRVTVPPGQAVVLAIPTIRPRGVEN</sequence>
<dbReference type="Proteomes" id="UP000034681">
    <property type="component" value="Unassembled WGS sequence"/>
</dbReference>
<comment type="similarity">
    <text evidence="1">Belongs to the glycosyl hydrolase 13 family.</text>
</comment>
<reference evidence="4" key="1">
    <citation type="submission" date="2012-04" db="EMBL/GenBank/DDBJ databases">
        <authorList>
            <person name="Borisov I.G."/>
            <person name="Ivanikova N.V."/>
            <person name="Pinevich A.V."/>
        </authorList>
    </citation>
    <scope>NUCLEOTIDE SEQUENCE</scope>
    <source>
        <strain evidence="4">CALU 1027</strain>
    </source>
</reference>
<dbReference type="GO" id="GO:0003824">
    <property type="term" value="F:catalytic activity"/>
    <property type="evidence" value="ECO:0007669"/>
    <property type="project" value="InterPro"/>
</dbReference>
<comment type="caution">
    <text evidence="4">The sequence shown here is derived from an EMBL/GenBank/DDBJ whole genome shotgun (WGS) entry which is preliminary data.</text>
</comment>
<dbReference type="Gene3D" id="2.60.40.1180">
    <property type="entry name" value="Golgi alpha-mannosidase II"/>
    <property type="match status" value="1"/>
</dbReference>
<organism evidence="4 5">
    <name type="scientific">Prochlorothrix hollandica PCC 9006 = CALU 1027</name>
    <dbReference type="NCBI Taxonomy" id="317619"/>
    <lineage>
        <taxon>Bacteria</taxon>
        <taxon>Bacillati</taxon>
        <taxon>Cyanobacteriota</taxon>
        <taxon>Cyanophyceae</taxon>
        <taxon>Prochlorotrichales</taxon>
        <taxon>Prochlorotrichaceae</taxon>
        <taxon>Prochlorothrix</taxon>
    </lineage>
</organism>
<feature type="domain" description="Alpha-amylase C-terminal" evidence="3">
    <location>
        <begin position="74"/>
        <end position="152"/>
    </location>
</feature>
<dbReference type="GO" id="GO:0005975">
    <property type="term" value="P:carbohydrate metabolic process"/>
    <property type="evidence" value="ECO:0007669"/>
    <property type="project" value="InterPro"/>
</dbReference>
<protein>
    <recommendedName>
        <fullName evidence="3">Alpha-amylase C-terminal domain-containing protein</fullName>
    </recommendedName>
</protein>
<dbReference type="InterPro" id="IPR031319">
    <property type="entry name" value="A-amylase_C"/>
</dbReference>
<evidence type="ECO:0000313" key="5">
    <source>
        <dbReference type="Proteomes" id="UP000034681"/>
    </source>
</evidence>
<dbReference type="eggNOG" id="COG0366">
    <property type="taxonomic scope" value="Bacteria"/>
</dbReference>
<evidence type="ECO:0000313" key="4">
    <source>
        <dbReference type="EMBL" id="KKJ00889.1"/>
    </source>
</evidence>